<evidence type="ECO:0000313" key="1">
    <source>
        <dbReference type="EMBL" id="PNX69740.1"/>
    </source>
</evidence>
<reference evidence="1 2" key="1">
    <citation type="journal article" date="2014" name="Am. J. Bot.">
        <title>Genome assembly and annotation for red clover (Trifolium pratense; Fabaceae).</title>
        <authorList>
            <person name="Istvanek J."/>
            <person name="Jaros M."/>
            <person name="Krenek A."/>
            <person name="Repkova J."/>
        </authorList>
    </citation>
    <scope>NUCLEOTIDE SEQUENCE [LARGE SCALE GENOMIC DNA]</scope>
    <source>
        <strain evidence="2">cv. Tatra</strain>
        <tissue evidence="1">Young leaves</tissue>
    </source>
</reference>
<dbReference type="Proteomes" id="UP000236291">
    <property type="component" value="Unassembled WGS sequence"/>
</dbReference>
<dbReference type="EMBL" id="ASHM01109849">
    <property type="protein sequence ID" value="PNX69740.1"/>
    <property type="molecule type" value="Genomic_DNA"/>
</dbReference>
<comment type="caution">
    <text evidence="1">The sequence shown here is derived from an EMBL/GenBank/DDBJ whole genome shotgun (WGS) entry which is preliminary data.</text>
</comment>
<sequence length="75" mass="8657">MNIRSAKVSESQRTKAESYGLMARDDELQRTNDESGYFATCQETPFLRFLKSFRGGFITILEKSRDVLHPFFSSL</sequence>
<feature type="non-terminal residue" evidence="1">
    <location>
        <position position="75"/>
    </location>
</feature>
<accession>A0A2K3KTY6</accession>
<protein>
    <submittedName>
        <fullName evidence="1">Uncharacterized protein</fullName>
    </submittedName>
</protein>
<reference evidence="1 2" key="2">
    <citation type="journal article" date="2017" name="Front. Plant Sci.">
        <title>Gene Classification and Mining of Molecular Markers Useful in Red Clover (Trifolium pratense) Breeding.</title>
        <authorList>
            <person name="Istvanek J."/>
            <person name="Dluhosova J."/>
            <person name="Dluhos P."/>
            <person name="Patkova L."/>
            <person name="Nedelnik J."/>
            <person name="Repkova J."/>
        </authorList>
    </citation>
    <scope>NUCLEOTIDE SEQUENCE [LARGE SCALE GENOMIC DNA]</scope>
    <source>
        <strain evidence="2">cv. Tatra</strain>
        <tissue evidence="1">Young leaves</tissue>
    </source>
</reference>
<gene>
    <name evidence="1" type="ORF">L195_g056883</name>
</gene>
<organism evidence="1 2">
    <name type="scientific">Trifolium pratense</name>
    <name type="common">Red clover</name>
    <dbReference type="NCBI Taxonomy" id="57577"/>
    <lineage>
        <taxon>Eukaryota</taxon>
        <taxon>Viridiplantae</taxon>
        <taxon>Streptophyta</taxon>
        <taxon>Embryophyta</taxon>
        <taxon>Tracheophyta</taxon>
        <taxon>Spermatophyta</taxon>
        <taxon>Magnoliopsida</taxon>
        <taxon>eudicotyledons</taxon>
        <taxon>Gunneridae</taxon>
        <taxon>Pentapetalae</taxon>
        <taxon>rosids</taxon>
        <taxon>fabids</taxon>
        <taxon>Fabales</taxon>
        <taxon>Fabaceae</taxon>
        <taxon>Papilionoideae</taxon>
        <taxon>50 kb inversion clade</taxon>
        <taxon>NPAAA clade</taxon>
        <taxon>Hologalegina</taxon>
        <taxon>IRL clade</taxon>
        <taxon>Trifolieae</taxon>
        <taxon>Trifolium</taxon>
    </lineage>
</organism>
<name>A0A2K3KTY6_TRIPR</name>
<proteinExistence type="predicted"/>
<evidence type="ECO:0000313" key="2">
    <source>
        <dbReference type="Proteomes" id="UP000236291"/>
    </source>
</evidence>
<dbReference type="AlphaFoldDB" id="A0A2K3KTY6"/>